<keyword evidence="3" id="KW-1185">Reference proteome</keyword>
<dbReference type="InterPro" id="IPR029058">
    <property type="entry name" value="AB_hydrolase_fold"/>
</dbReference>
<evidence type="ECO:0000313" key="3">
    <source>
        <dbReference type="Proteomes" id="UP001241056"/>
    </source>
</evidence>
<dbReference type="Proteomes" id="UP001241056">
    <property type="component" value="Unassembled WGS sequence"/>
</dbReference>
<reference evidence="2 3" key="1">
    <citation type="submission" date="2023-06" db="EMBL/GenBank/DDBJ databases">
        <title>Thiopseudomonas sp. CY1220 draft genome sequence.</title>
        <authorList>
            <person name="Zhao G."/>
            <person name="An M."/>
        </authorList>
    </citation>
    <scope>NUCLEOTIDE SEQUENCE [LARGE SCALE GENOMIC DNA]</scope>
    <source>
        <strain evidence="2 3">CY1220</strain>
    </source>
</reference>
<sequence length="241" mass="26428">MTKQTLILLPGWGLSSTTLQPLAELLSRDLCVEIRALPDFSQVDWLTQLEQELPDNCWLAGWSLGGMLATLLVSRQPERYAGLITLGSNASFVAHANWPHAMASLTFSVFAKAVKHCPSMALKRFISLCAQGDDQHKRLAQRLVALNENKTNPLSSEAAIAGLEVLAELDNRAPITDYSGAQLHLLAEQDALVPSAVLKDMQQLNPLARVELMLGSHAFVLSDAQLVAERMLDFIHETQHA</sequence>
<keyword evidence="2" id="KW-0378">Hydrolase</keyword>
<name>A0ABT7ST01_9GAMM</name>
<evidence type="ECO:0000259" key="1">
    <source>
        <dbReference type="Pfam" id="PF00561"/>
    </source>
</evidence>
<accession>A0ABT7ST01</accession>
<dbReference type="Gene3D" id="3.40.50.1820">
    <property type="entry name" value="alpha/beta hydrolase"/>
    <property type="match status" value="1"/>
</dbReference>
<dbReference type="SUPFAM" id="SSF53474">
    <property type="entry name" value="alpha/beta-Hydrolases"/>
    <property type="match status" value="1"/>
</dbReference>
<dbReference type="EMBL" id="JAUCDY010000014">
    <property type="protein sequence ID" value="MDM7858659.1"/>
    <property type="molecule type" value="Genomic_DNA"/>
</dbReference>
<dbReference type="InterPro" id="IPR000073">
    <property type="entry name" value="AB_hydrolase_1"/>
</dbReference>
<dbReference type="RefSeq" id="WP_289411439.1">
    <property type="nucleotide sequence ID" value="NZ_JAUCDY010000014.1"/>
</dbReference>
<proteinExistence type="predicted"/>
<evidence type="ECO:0000313" key="2">
    <source>
        <dbReference type="EMBL" id="MDM7858659.1"/>
    </source>
</evidence>
<feature type="domain" description="AB hydrolase-1" evidence="1">
    <location>
        <begin position="11"/>
        <end position="216"/>
    </location>
</feature>
<comment type="caution">
    <text evidence="2">The sequence shown here is derived from an EMBL/GenBank/DDBJ whole genome shotgun (WGS) entry which is preliminary data.</text>
</comment>
<dbReference type="GO" id="GO:0016787">
    <property type="term" value="F:hydrolase activity"/>
    <property type="evidence" value="ECO:0007669"/>
    <property type="project" value="UniProtKB-KW"/>
</dbReference>
<gene>
    <name evidence="2" type="ORF">QEZ41_10310</name>
</gene>
<organism evidence="2 3">
    <name type="scientific">Thiopseudomonas acetoxidans</name>
    <dbReference type="NCBI Taxonomy" id="3041622"/>
    <lineage>
        <taxon>Bacteria</taxon>
        <taxon>Pseudomonadati</taxon>
        <taxon>Pseudomonadota</taxon>
        <taxon>Gammaproteobacteria</taxon>
        <taxon>Pseudomonadales</taxon>
        <taxon>Pseudomonadaceae</taxon>
        <taxon>Thiopseudomonas</taxon>
    </lineage>
</organism>
<dbReference type="Pfam" id="PF00561">
    <property type="entry name" value="Abhydrolase_1"/>
    <property type="match status" value="1"/>
</dbReference>
<protein>
    <submittedName>
        <fullName evidence="2">Alpha/beta fold hydrolase</fullName>
    </submittedName>
</protein>